<keyword evidence="2" id="KW-1133">Transmembrane helix</keyword>
<proteinExistence type="predicted"/>
<evidence type="ECO:0000256" key="2">
    <source>
        <dbReference type="SAM" id="Phobius"/>
    </source>
</evidence>
<accession>A0A6A6NUY3</accession>
<gene>
    <name evidence="3" type="ORF">BDY21DRAFT_396485</name>
</gene>
<feature type="region of interest" description="Disordered" evidence="1">
    <location>
        <begin position="348"/>
        <end position="368"/>
    </location>
</feature>
<evidence type="ECO:0000256" key="1">
    <source>
        <dbReference type="SAM" id="MobiDB-lite"/>
    </source>
</evidence>
<dbReference type="Proteomes" id="UP000799766">
    <property type="component" value="Unassembled WGS sequence"/>
</dbReference>
<organism evidence="3 4">
    <name type="scientific">Lineolata rhizophorae</name>
    <dbReference type="NCBI Taxonomy" id="578093"/>
    <lineage>
        <taxon>Eukaryota</taxon>
        <taxon>Fungi</taxon>
        <taxon>Dikarya</taxon>
        <taxon>Ascomycota</taxon>
        <taxon>Pezizomycotina</taxon>
        <taxon>Dothideomycetes</taxon>
        <taxon>Dothideomycetes incertae sedis</taxon>
        <taxon>Lineolatales</taxon>
        <taxon>Lineolataceae</taxon>
        <taxon>Lineolata</taxon>
    </lineage>
</organism>
<keyword evidence="4" id="KW-1185">Reference proteome</keyword>
<protein>
    <recommendedName>
        <fullName evidence="5">Transmembrane protein UsgS</fullName>
    </recommendedName>
</protein>
<evidence type="ECO:0008006" key="5">
    <source>
        <dbReference type="Google" id="ProtNLM"/>
    </source>
</evidence>
<dbReference type="PANTHER" id="PTHR38421:SF1">
    <property type="entry name" value="TRANSMEMBRANE PROTEIN"/>
    <property type="match status" value="1"/>
</dbReference>
<dbReference type="AlphaFoldDB" id="A0A6A6NUY3"/>
<dbReference type="EMBL" id="MU001687">
    <property type="protein sequence ID" value="KAF2455252.1"/>
    <property type="molecule type" value="Genomic_DNA"/>
</dbReference>
<evidence type="ECO:0000313" key="4">
    <source>
        <dbReference type="Proteomes" id="UP000799766"/>
    </source>
</evidence>
<dbReference type="OrthoDB" id="10041630at2759"/>
<evidence type="ECO:0000313" key="3">
    <source>
        <dbReference type="EMBL" id="KAF2455252.1"/>
    </source>
</evidence>
<feature type="transmembrane region" description="Helical" evidence="2">
    <location>
        <begin position="39"/>
        <end position="70"/>
    </location>
</feature>
<feature type="transmembrane region" description="Helical" evidence="2">
    <location>
        <begin position="217"/>
        <end position="239"/>
    </location>
</feature>
<keyword evidence="2" id="KW-0472">Membrane</keyword>
<feature type="transmembrane region" description="Helical" evidence="2">
    <location>
        <begin position="183"/>
        <end position="205"/>
    </location>
</feature>
<keyword evidence="2" id="KW-0812">Transmembrane</keyword>
<reference evidence="3" key="1">
    <citation type="journal article" date="2020" name="Stud. Mycol.">
        <title>101 Dothideomycetes genomes: a test case for predicting lifestyles and emergence of pathogens.</title>
        <authorList>
            <person name="Haridas S."/>
            <person name="Albert R."/>
            <person name="Binder M."/>
            <person name="Bloem J."/>
            <person name="Labutti K."/>
            <person name="Salamov A."/>
            <person name="Andreopoulos B."/>
            <person name="Baker S."/>
            <person name="Barry K."/>
            <person name="Bills G."/>
            <person name="Bluhm B."/>
            <person name="Cannon C."/>
            <person name="Castanera R."/>
            <person name="Culley D."/>
            <person name="Daum C."/>
            <person name="Ezra D."/>
            <person name="Gonzalez J."/>
            <person name="Henrissat B."/>
            <person name="Kuo A."/>
            <person name="Liang C."/>
            <person name="Lipzen A."/>
            <person name="Lutzoni F."/>
            <person name="Magnuson J."/>
            <person name="Mondo S."/>
            <person name="Nolan M."/>
            <person name="Ohm R."/>
            <person name="Pangilinan J."/>
            <person name="Park H.-J."/>
            <person name="Ramirez L."/>
            <person name="Alfaro M."/>
            <person name="Sun H."/>
            <person name="Tritt A."/>
            <person name="Yoshinaga Y."/>
            <person name="Zwiers L.-H."/>
            <person name="Turgeon B."/>
            <person name="Goodwin S."/>
            <person name="Spatafora J."/>
            <person name="Crous P."/>
            <person name="Grigoriev I."/>
        </authorList>
    </citation>
    <scope>NUCLEOTIDE SEQUENCE</scope>
    <source>
        <strain evidence="3">ATCC 16933</strain>
    </source>
</reference>
<feature type="transmembrane region" description="Helical" evidence="2">
    <location>
        <begin position="90"/>
        <end position="107"/>
    </location>
</feature>
<dbReference type="PANTHER" id="PTHR38421">
    <property type="entry name" value="TRANSMEMBRANE PROTEIN USGS"/>
    <property type="match status" value="1"/>
</dbReference>
<sequence>MSNFDQNAILRGFQLTLVGAHRALQNPALFTSQHYRQAALAVAAGLVISLIIKIPVIVVHMFIWCMGFFTNLEEAGWDDSVVNGLEFVEHSVLQLPFFFMSLMSYITPTMDRMFMDSLAWVDKTYVQKHRSDEPDNLRAMYYPNLKLYAGHYEENKDVKSGKGPWDAALAFVVRSARKAGISIAIYLLTFVPLVGRFVMPAASFYTFNKAVGLQPAVIVFGSSAIVPRRWLIVFLQSYFSSRSLMRQLLEPYFSRIKFSKEQKRKWFKDREGVLFGFGVGFFIMLKIPLLGVLVYGIAEASAAYLITKITDPPPPPSQAPAFRESQIHWKNKHEFIALPLGDLDSANVDEGKAPRKSIATDMPSKSFT</sequence>
<feature type="transmembrane region" description="Helical" evidence="2">
    <location>
        <begin position="273"/>
        <end position="298"/>
    </location>
</feature>
<name>A0A6A6NUY3_9PEZI</name>